<keyword evidence="3" id="KW-1185">Reference proteome</keyword>
<reference evidence="2 3" key="1">
    <citation type="submission" date="2018-11" db="EMBL/GenBank/DDBJ databases">
        <title>Neisseria weixii sp. nov. isolated from the rectal contents of plateau pika (Ochotona cruzoniae).</title>
        <authorList>
            <person name="Zhang G."/>
        </authorList>
    </citation>
    <scope>NUCLEOTIDE SEQUENCE [LARGE SCALE GENOMIC DNA]</scope>
    <source>
        <strain evidence="2 3">10009</strain>
    </source>
</reference>
<proteinExistence type="predicted"/>
<accession>A0A3N4NG11</accession>
<dbReference type="AlphaFoldDB" id="A0A3N4NG11"/>
<organism evidence="2 3">
    <name type="scientific">Neisseria weixii</name>
    <dbReference type="NCBI Taxonomy" id="1853276"/>
    <lineage>
        <taxon>Bacteria</taxon>
        <taxon>Pseudomonadati</taxon>
        <taxon>Pseudomonadota</taxon>
        <taxon>Betaproteobacteria</taxon>
        <taxon>Neisseriales</taxon>
        <taxon>Neisseriaceae</taxon>
        <taxon>Neisseria</taxon>
    </lineage>
</organism>
<protein>
    <submittedName>
        <fullName evidence="2">Type IV conjugative transfer system protein TraV</fullName>
    </submittedName>
</protein>
<gene>
    <name evidence="2" type="primary">traV</name>
    <name evidence="2" type="ORF">EGK74_08500</name>
</gene>
<feature type="compositionally biased region" description="Low complexity" evidence="1">
    <location>
        <begin position="163"/>
        <end position="175"/>
    </location>
</feature>
<feature type="region of interest" description="Disordered" evidence="1">
    <location>
        <begin position="157"/>
        <end position="199"/>
    </location>
</feature>
<dbReference type="NCBIfam" id="TIGR02747">
    <property type="entry name" value="TraV"/>
    <property type="match status" value="1"/>
</dbReference>
<comment type="caution">
    <text evidence="2">The sequence shown here is derived from an EMBL/GenBank/DDBJ whole genome shotgun (WGS) entry which is preliminary data.</text>
</comment>
<dbReference type="InterPro" id="IPR014118">
    <property type="entry name" value="T4SS_TraV"/>
</dbReference>
<evidence type="ECO:0000256" key="1">
    <source>
        <dbReference type="SAM" id="MobiDB-lite"/>
    </source>
</evidence>
<evidence type="ECO:0000313" key="3">
    <source>
        <dbReference type="Proteomes" id="UP000272412"/>
    </source>
</evidence>
<dbReference type="Proteomes" id="UP000272412">
    <property type="component" value="Unassembled WGS sequence"/>
</dbReference>
<dbReference type="EMBL" id="RPFL01000021">
    <property type="protein sequence ID" value="RPD86123.1"/>
    <property type="molecule type" value="Genomic_DNA"/>
</dbReference>
<evidence type="ECO:0000313" key="2">
    <source>
        <dbReference type="EMBL" id="RPD86123.1"/>
    </source>
</evidence>
<name>A0A3N4NG11_9NEIS</name>
<dbReference type="Pfam" id="PF09676">
    <property type="entry name" value="TraV"/>
    <property type="match status" value="1"/>
</dbReference>
<dbReference type="PROSITE" id="PS51257">
    <property type="entry name" value="PROKAR_LIPOPROTEIN"/>
    <property type="match status" value="1"/>
</dbReference>
<sequence length="199" mass="21492">MVERRLNMKHIVLAGLLFALGGCSTLSMSGYGGTEQFRCSNDFGQSGEPYCNSISENYDASIAGLLNNTDMAKRAGQPYSEQGVRTLMNTPGYASGTPVRSQNEIARIWIAPYLDSDGDLVDQNFTYVVLNQGKWLIEHNQQNIMDEYRPVRLLGGRPEAQKNTGNTAGNGATGNDRVPDVGVSLNLKDLGGATPAANQ</sequence>